<dbReference type="Pfam" id="PF00098">
    <property type="entry name" value="zf-CCHC"/>
    <property type="match status" value="1"/>
</dbReference>
<dbReference type="Proteomes" id="UP000887568">
    <property type="component" value="Unplaced"/>
</dbReference>
<dbReference type="AlphaFoldDB" id="A0A914BAD9"/>
<dbReference type="PANTHER" id="PTHR23095:SF17">
    <property type="entry name" value="PARANEOPLASTIC ANTIGEN MA1"/>
    <property type="match status" value="1"/>
</dbReference>
<evidence type="ECO:0000313" key="4">
    <source>
        <dbReference type="EnsemblMetazoa" id="XP_038073051.1"/>
    </source>
</evidence>
<dbReference type="OrthoDB" id="6117954at2759"/>
<dbReference type="GO" id="GO:0008270">
    <property type="term" value="F:zinc ion binding"/>
    <property type="evidence" value="ECO:0007669"/>
    <property type="project" value="UniProtKB-KW"/>
</dbReference>
<dbReference type="EnsemblMetazoa" id="XM_038217123.1">
    <property type="protein sequence ID" value="XP_038073051.1"/>
    <property type="gene ID" value="LOC119741372"/>
</dbReference>
<dbReference type="PANTHER" id="PTHR23095">
    <property type="entry name" value="PARANEOPLASTIC ANTIGEN"/>
    <property type="match status" value="1"/>
</dbReference>
<name>A0A914BAD9_PATMI</name>
<dbReference type="GeneID" id="119741372"/>
<keyword evidence="5" id="KW-1185">Reference proteome</keyword>
<reference evidence="4" key="1">
    <citation type="submission" date="2022-11" db="UniProtKB">
        <authorList>
            <consortium name="EnsemblMetazoa"/>
        </authorList>
    </citation>
    <scope>IDENTIFICATION</scope>
</reference>
<evidence type="ECO:0000256" key="1">
    <source>
        <dbReference type="PROSITE-ProRule" id="PRU00047"/>
    </source>
</evidence>
<feature type="region of interest" description="Disordered" evidence="2">
    <location>
        <begin position="277"/>
        <end position="327"/>
    </location>
</feature>
<accession>A0A914BAD9</accession>
<feature type="domain" description="CCHC-type" evidence="3">
    <location>
        <begin position="267"/>
        <end position="283"/>
    </location>
</feature>
<dbReference type="Gene3D" id="4.10.60.10">
    <property type="entry name" value="Zinc finger, CCHC-type"/>
    <property type="match status" value="1"/>
</dbReference>
<keyword evidence="1" id="KW-0479">Metal-binding</keyword>
<keyword evidence="1" id="KW-0862">Zinc</keyword>
<proteinExistence type="predicted"/>
<keyword evidence="1" id="KW-0863">Zinc-finger</keyword>
<dbReference type="SUPFAM" id="SSF57756">
    <property type="entry name" value="Retrovirus zinc finger-like domains"/>
    <property type="match status" value="1"/>
</dbReference>
<evidence type="ECO:0000256" key="2">
    <source>
        <dbReference type="SAM" id="MobiDB-lite"/>
    </source>
</evidence>
<dbReference type="PROSITE" id="PS50158">
    <property type="entry name" value="ZF_CCHC"/>
    <property type="match status" value="1"/>
</dbReference>
<protein>
    <recommendedName>
        <fullName evidence="3">CCHC-type domain-containing protein</fullName>
    </recommendedName>
</protein>
<dbReference type="SMART" id="SM00343">
    <property type="entry name" value="ZnF_C2HC"/>
    <property type="match status" value="1"/>
</dbReference>
<dbReference type="OMA" id="VIEWAED"/>
<dbReference type="RefSeq" id="XP_038073051.1">
    <property type="nucleotide sequence ID" value="XM_038217123.1"/>
</dbReference>
<organism evidence="4 5">
    <name type="scientific">Patiria miniata</name>
    <name type="common">Bat star</name>
    <name type="synonym">Asterina miniata</name>
    <dbReference type="NCBI Taxonomy" id="46514"/>
    <lineage>
        <taxon>Eukaryota</taxon>
        <taxon>Metazoa</taxon>
        <taxon>Echinodermata</taxon>
        <taxon>Eleutherozoa</taxon>
        <taxon>Asterozoa</taxon>
        <taxon>Asteroidea</taxon>
        <taxon>Valvatacea</taxon>
        <taxon>Valvatida</taxon>
        <taxon>Asterinidae</taxon>
        <taxon>Patiria</taxon>
    </lineage>
</organism>
<dbReference type="InterPro" id="IPR026523">
    <property type="entry name" value="PNMA"/>
</dbReference>
<dbReference type="InterPro" id="IPR001878">
    <property type="entry name" value="Znf_CCHC"/>
</dbReference>
<evidence type="ECO:0000259" key="3">
    <source>
        <dbReference type="PROSITE" id="PS50158"/>
    </source>
</evidence>
<evidence type="ECO:0000313" key="5">
    <source>
        <dbReference type="Proteomes" id="UP000887568"/>
    </source>
</evidence>
<dbReference type="InterPro" id="IPR036875">
    <property type="entry name" value="Znf_CCHC_sf"/>
</dbReference>
<sequence length="327" mass="36352">MDELEERVKVLTKRLDQQTGPGTKTKVVVVPRERGAKLSGRPRTDKDPEVIEWAEDMRRMTSDLTETEGVQFILDHLEGAAKDEVRLCPAADRDTPDKILKQVVKTLCPQDTPSSRWGEFYARVQRGGESVQDFSLQLMKLLRRVALVSLTDGINDQDAVLCERFAAGLADPTLRREVRRVIQENPGMEFSELRSKVISWESPSTTAVTRAAKASESALQAQLDRQGGQILATQEAVTRLCEQVSLLLSHQNAATARPSRPSRGPVKCFNCDGTGHFASQCPSPKRRQQPAQATDRWADAPLFYPSPKDNEDRPPQPKMSPKASPPS</sequence>
<dbReference type="GO" id="GO:0003676">
    <property type="term" value="F:nucleic acid binding"/>
    <property type="evidence" value="ECO:0007669"/>
    <property type="project" value="InterPro"/>
</dbReference>